<dbReference type="PROSITE" id="PS52004">
    <property type="entry name" value="KS3_2"/>
    <property type="match status" value="1"/>
</dbReference>
<dbReference type="BioCyc" id="SESP1179773:BN6_RS19015-MONOMER"/>
<dbReference type="CDD" id="cd08953">
    <property type="entry name" value="KR_2_SDR_x"/>
    <property type="match status" value="1"/>
</dbReference>
<feature type="region of interest" description="C-terminal hotdog fold" evidence="4">
    <location>
        <begin position="1555"/>
        <end position="1702"/>
    </location>
</feature>
<proteinExistence type="predicted"/>
<dbReference type="SUPFAM" id="SSF53901">
    <property type="entry name" value="Thiolase-like"/>
    <property type="match status" value="1"/>
</dbReference>
<dbReference type="Gene3D" id="1.10.1200.10">
    <property type="entry name" value="ACP-like"/>
    <property type="match status" value="1"/>
</dbReference>
<dbReference type="InterPro" id="IPR049900">
    <property type="entry name" value="PKS_mFAS_DH"/>
</dbReference>
<dbReference type="GO" id="GO:0004312">
    <property type="term" value="F:fatty acid synthase activity"/>
    <property type="evidence" value="ECO:0007669"/>
    <property type="project" value="TreeGrafter"/>
</dbReference>
<feature type="active site" description="Proton acceptor; for dehydratase activity" evidence="4">
    <location>
        <position position="1454"/>
    </location>
</feature>
<dbReference type="OrthoDB" id="9778690at2"/>
<gene>
    <name evidence="7" type="primary">pks6-2</name>
    <name evidence="7" type="ordered locus">BN6_39290</name>
</gene>
<protein>
    <submittedName>
        <fullName evidence="7">Type I polyketide synthase like protein</fullName>
        <ecNumber evidence="7">2.3.1.94</ecNumber>
    </submittedName>
</protein>
<dbReference type="Pfam" id="PF08659">
    <property type="entry name" value="KR"/>
    <property type="match status" value="1"/>
</dbReference>
<dbReference type="InterPro" id="IPR014030">
    <property type="entry name" value="Ketoacyl_synth_N"/>
</dbReference>
<evidence type="ECO:0000313" key="7">
    <source>
        <dbReference type="EMBL" id="CCH31218.1"/>
    </source>
</evidence>
<dbReference type="STRING" id="1179773.BN6_39290"/>
<keyword evidence="1" id="KW-0596">Phosphopantetheine</keyword>
<dbReference type="Gene3D" id="3.10.129.110">
    <property type="entry name" value="Polyketide synthase dehydratase"/>
    <property type="match status" value="1"/>
</dbReference>
<dbReference type="PATRIC" id="fig|1179773.3.peg.3931"/>
<dbReference type="CDD" id="cd00833">
    <property type="entry name" value="PKS"/>
    <property type="match status" value="1"/>
</dbReference>
<dbReference type="InterPro" id="IPR013968">
    <property type="entry name" value="PKS_KR"/>
</dbReference>
<dbReference type="Gene3D" id="3.40.366.10">
    <property type="entry name" value="Malonyl-Coenzyme A Acyl Carrier Protein, domain 2"/>
    <property type="match status" value="1"/>
</dbReference>
<accession>K0K3V4</accession>
<feature type="region of interest" description="N-terminal hotdog fold" evidence="4">
    <location>
        <begin position="1417"/>
        <end position="1545"/>
    </location>
</feature>
<dbReference type="PANTHER" id="PTHR43775:SF37">
    <property type="entry name" value="SI:DKEY-61P9.11"/>
    <property type="match status" value="1"/>
</dbReference>
<evidence type="ECO:0000259" key="6">
    <source>
        <dbReference type="PROSITE" id="PS52019"/>
    </source>
</evidence>
<dbReference type="InterPro" id="IPR049552">
    <property type="entry name" value="PKS_DH_N"/>
</dbReference>
<dbReference type="Pfam" id="PF00698">
    <property type="entry name" value="Acyl_transf_1"/>
    <property type="match status" value="1"/>
</dbReference>
<evidence type="ECO:0000256" key="3">
    <source>
        <dbReference type="ARBA" id="ARBA00022679"/>
    </source>
</evidence>
<dbReference type="eggNOG" id="COG3321">
    <property type="taxonomic scope" value="Bacteria"/>
</dbReference>
<dbReference type="PANTHER" id="PTHR43775">
    <property type="entry name" value="FATTY ACID SYNTHASE"/>
    <property type="match status" value="1"/>
</dbReference>
<keyword evidence="3 7" id="KW-0808">Transferase</keyword>
<feature type="active site" description="Proton donor; for dehydratase activity" evidence="4">
    <location>
        <position position="1621"/>
    </location>
</feature>
<dbReference type="EC" id="2.3.1.94" evidence="7"/>
<dbReference type="SMART" id="SM00827">
    <property type="entry name" value="PKS_AT"/>
    <property type="match status" value="1"/>
</dbReference>
<dbReference type="InterPro" id="IPR029069">
    <property type="entry name" value="HotDog_dom_sf"/>
</dbReference>
<dbReference type="Proteomes" id="UP000006281">
    <property type="component" value="Chromosome"/>
</dbReference>
<dbReference type="GO" id="GO:0006633">
    <property type="term" value="P:fatty acid biosynthetic process"/>
    <property type="evidence" value="ECO:0007669"/>
    <property type="project" value="TreeGrafter"/>
</dbReference>
<dbReference type="Gene3D" id="3.40.47.10">
    <property type="match status" value="1"/>
</dbReference>
<dbReference type="SMART" id="SM00825">
    <property type="entry name" value="PKS_KS"/>
    <property type="match status" value="1"/>
</dbReference>
<dbReference type="PROSITE" id="PS52019">
    <property type="entry name" value="PKS_MFAS_DH"/>
    <property type="match status" value="1"/>
</dbReference>
<keyword evidence="8" id="KW-1185">Reference proteome</keyword>
<dbReference type="InterPro" id="IPR057326">
    <property type="entry name" value="KR_dom"/>
</dbReference>
<feature type="domain" description="Ketosynthase family 3 (KS3)" evidence="5">
    <location>
        <begin position="3"/>
        <end position="463"/>
    </location>
</feature>
<dbReference type="SUPFAM" id="SSF54637">
    <property type="entry name" value="Thioesterase/thiol ester dehydrase-isomerase"/>
    <property type="match status" value="1"/>
</dbReference>
<dbReference type="SUPFAM" id="SSF47336">
    <property type="entry name" value="ACP-like"/>
    <property type="match status" value="1"/>
</dbReference>
<name>K0K3V4_SACES</name>
<dbReference type="SMART" id="SM00822">
    <property type="entry name" value="PKS_KR"/>
    <property type="match status" value="1"/>
</dbReference>
<evidence type="ECO:0000259" key="5">
    <source>
        <dbReference type="PROSITE" id="PS52004"/>
    </source>
</evidence>
<dbReference type="GO" id="GO:0047879">
    <property type="term" value="F:erythronolide synthase activity"/>
    <property type="evidence" value="ECO:0007669"/>
    <property type="project" value="UniProtKB-EC"/>
</dbReference>
<dbReference type="HOGENOM" id="CLU_000022_30_2_11"/>
<dbReference type="InterPro" id="IPR016035">
    <property type="entry name" value="Acyl_Trfase/lysoPLipase"/>
</dbReference>
<dbReference type="EMBL" id="HE804045">
    <property type="protein sequence ID" value="CCH31218.1"/>
    <property type="molecule type" value="Genomic_DNA"/>
</dbReference>
<dbReference type="SUPFAM" id="SSF55048">
    <property type="entry name" value="Probable ACP-binding domain of malonyl-CoA ACP transacylase"/>
    <property type="match status" value="1"/>
</dbReference>
<dbReference type="SUPFAM" id="SSF51735">
    <property type="entry name" value="NAD(P)-binding Rossmann-fold domains"/>
    <property type="match status" value="2"/>
</dbReference>
<evidence type="ECO:0000256" key="2">
    <source>
        <dbReference type="ARBA" id="ARBA00022553"/>
    </source>
</evidence>
<dbReference type="SUPFAM" id="SSF52151">
    <property type="entry name" value="FabD/lysophospholipase-like"/>
    <property type="match status" value="1"/>
</dbReference>
<dbReference type="InterPro" id="IPR016039">
    <property type="entry name" value="Thiolase-like"/>
</dbReference>
<keyword evidence="7" id="KW-0012">Acyltransferase</keyword>
<dbReference type="InterPro" id="IPR001227">
    <property type="entry name" value="Ac_transferase_dom_sf"/>
</dbReference>
<dbReference type="InterPro" id="IPR020807">
    <property type="entry name" value="PKS_DH"/>
</dbReference>
<reference evidence="7 8" key="1">
    <citation type="journal article" date="2012" name="BMC Genomics">
        <title>Complete genome sequence of Saccharothrix espanaensis DSM 44229T and comparison to the other completely sequenced Pseudonocardiaceae.</title>
        <authorList>
            <person name="Strobel T."/>
            <person name="Al-Dilaimi A."/>
            <person name="Blom J."/>
            <person name="Gessner A."/>
            <person name="Kalinowski J."/>
            <person name="Luzhetska M."/>
            <person name="Puhler A."/>
            <person name="Szczepanowski R."/>
            <person name="Bechthold A."/>
            <person name="Ruckert C."/>
        </authorList>
    </citation>
    <scope>NUCLEOTIDE SEQUENCE [LARGE SCALE GENOMIC DNA]</scope>
    <source>
        <strain evidence="8">ATCC 51144 / DSM 44229 / JCM 9112 / NBRC 15066 / NRRL 15764</strain>
    </source>
</reference>
<feature type="domain" description="PKS/mFAS DH" evidence="6">
    <location>
        <begin position="1417"/>
        <end position="1702"/>
    </location>
</feature>
<evidence type="ECO:0000313" key="8">
    <source>
        <dbReference type="Proteomes" id="UP000006281"/>
    </source>
</evidence>
<dbReference type="InterPro" id="IPR014031">
    <property type="entry name" value="Ketoacyl_synth_C"/>
</dbReference>
<dbReference type="InterPro" id="IPR020841">
    <property type="entry name" value="PKS_Beta-ketoAc_synthase_dom"/>
</dbReference>
<dbReference type="Pfam" id="PF21089">
    <property type="entry name" value="PKS_DH_N"/>
    <property type="match status" value="1"/>
</dbReference>
<dbReference type="InterPro" id="IPR014043">
    <property type="entry name" value="Acyl_transferase_dom"/>
</dbReference>
<dbReference type="RefSeq" id="WP_015101330.1">
    <property type="nucleotide sequence ID" value="NC_019673.1"/>
</dbReference>
<evidence type="ECO:0000256" key="1">
    <source>
        <dbReference type="ARBA" id="ARBA00022450"/>
    </source>
</evidence>
<dbReference type="GO" id="GO:0005737">
    <property type="term" value="C:cytoplasm"/>
    <property type="evidence" value="ECO:0007669"/>
    <property type="project" value="TreeGrafter"/>
</dbReference>
<dbReference type="InterPro" id="IPR016036">
    <property type="entry name" value="Malonyl_transacylase_ACP-bd"/>
</dbReference>
<dbReference type="InterPro" id="IPR042104">
    <property type="entry name" value="PKS_dehydratase_sf"/>
</dbReference>
<keyword evidence="2" id="KW-0597">Phosphoprotein</keyword>
<dbReference type="GO" id="GO:0005886">
    <property type="term" value="C:plasma membrane"/>
    <property type="evidence" value="ECO:0007669"/>
    <property type="project" value="TreeGrafter"/>
</dbReference>
<dbReference type="Gene3D" id="3.40.50.720">
    <property type="entry name" value="NAD(P)-binding Rossmann-like Domain"/>
    <property type="match status" value="1"/>
</dbReference>
<dbReference type="Pfam" id="PF14765">
    <property type="entry name" value="PS-DH"/>
    <property type="match status" value="1"/>
</dbReference>
<dbReference type="GO" id="GO:0071770">
    <property type="term" value="P:DIM/DIP cell wall layer assembly"/>
    <property type="evidence" value="ECO:0007669"/>
    <property type="project" value="TreeGrafter"/>
</dbReference>
<evidence type="ECO:0000256" key="4">
    <source>
        <dbReference type="PROSITE-ProRule" id="PRU01363"/>
    </source>
</evidence>
<dbReference type="eggNOG" id="COG1028">
    <property type="taxonomic scope" value="Bacteria"/>
</dbReference>
<dbReference type="InterPro" id="IPR036736">
    <property type="entry name" value="ACP-like_sf"/>
</dbReference>
<organism evidence="7 8">
    <name type="scientific">Saccharothrix espanaensis (strain ATCC 51144 / DSM 44229 / JCM 9112 / NBRC 15066 / NRRL 15764)</name>
    <dbReference type="NCBI Taxonomy" id="1179773"/>
    <lineage>
        <taxon>Bacteria</taxon>
        <taxon>Bacillati</taxon>
        <taxon>Actinomycetota</taxon>
        <taxon>Actinomycetes</taxon>
        <taxon>Pseudonocardiales</taxon>
        <taxon>Pseudonocardiaceae</taxon>
        <taxon>Saccharothrix</taxon>
    </lineage>
</organism>
<dbReference type="InterPro" id="IPR049551">
    <property type="entry name" value="PKS_DH_C"/>
</dbReference>
<sequence>MGSERIAIVGIGLRYPDAGSAGELWESVLAGRRAFRRLPDERMNHADYFSPDPAAPDRFYAAKAAVLRDFEFDRVRYRVAGSTYRSTDLTHWLALDVAAHALADAGFPEGEGLPRRTTGVVLGNSLTGEFSRANVLRLRWPYVRRTVAAALTAKGWPEDETAGFLHDLEVQYKAPFPAIDEDSLAGGLSNTIAGRICNYFDLGGGGYTVDGACSSSLLSVATAAKSLADGELDVAVAGGVDLSIDPFEVIGFAKTGALSTGEMKVYDRDSNGFWPGEGAGALVLMRAGDAAERGLDAYATIAGWGVSSDGKGGITRPEASGHRLAITRAYARAGYGVESVSYFEGHGTGTALGDATEIEALSSARREADPAARPAALSSVKGNFGHTKAAAGVAGLIKAALAVHHQVIPPGTGHHDPHPSLTADDAVLHVPRDAQLWPADRPVRAGVSAMGFGGINTHITLEQAAGTARRTELGDRTRALVTGRQDAELLLFDGADVAEVRARLAEVAALVPKLAFAELADLAGVLAGRLTGGRVRAAVVARNPEEAARRLTRLLDGAGPVTDPADGIFLADRAEPPRIAFLFPGQGSGRGAVGAIRRRFAAAEAVFAGSGLPTGGDQVATEVAQPRIVAGALAGLEVLRELGIEAGTAVGHSLGELTAVHWAGALGADRVLELAAERGRVMASASRGGGAMAGLATGPERALELAGDEDVVIAGYNGPAQTVLSGPAEAVDRVCAAAKAAGVHATRITVSHAFHSALVEPAAAAMGERLADYDFDRPTRPVHSTVTGDLLDPGTDLRRLLRDQVLEPVRFHAAAARAAADADLLLEVGPGRVLTGLVADIAPGTPAVALDTDHASLAPLLTAVGAAFALGAPVRVSTLFAGRGLRDLPLDGAMTFLASPCETAPALDVALVADAPAAADAVTTSEGESTLDLLRRLAAERAELPLDAIGPDTHPLDDLHLSSITVGQLVNGVTSSLGRPALTATPNFATVRLGELAGLIDELASTAHEQERPGEVPGVAPWVRPFAVTHVPRPRPDAEPAGPGEWTVFARPDHPLTAPLRAALPGDGVLLLPEEGDPGLFLAAARAVLAAPHGTRFVVVQGRLGASGLARTLHLEAPHVPVTVVDGEPGVEDVVAEVAATTGFTQVRYAGGVRTVPVLRAVTGQASGTALDAEDVLLVTGGGKGITAECALVVAQDSGAALALLGRADPADDAELSANLERMTAAGIRFRYERADVTSPERIAEAVARFREELGEITAVLHGAGRNEPRALTGLTDDEFTATLAPKVEGLRTVLAAVDPDRIKLLVTFGSIIGRAGLRGEAHYATANDWMSELTVEFGREHPSARVLALEWSVWSGAGMGERLGVVEALVRDGITPISTDEGVAVLREVLADPGLGPVLVVGGRAAGLPTLEFDRPDLPLTRFADRVLVHYPAVELVTEADLSAGGDPYLADHRLAGDLLFPAVLGMEAMAQVACALTGNAAPPVLEDLEFPRPIVVRPDGALTVRIAAQVRAPGVVDVVIRAEDTGFGADHFRARLVFPRPELTGAPLEDPGLPPVPVDPVGELYGGVLFQGKRFQRLLGYRRASARHAVAEVAATPVSSWFAPYLPQDRVLADPGTRDVMMHAIQCCVPDATLLPQRVARLILADPADRSAEYVVLDARERSQEGDSYTYDVDVRDPSGKLVERWEGLVLRAVHKRDGAGPWTPTMLGPYLERSLERVLDGAGAVVVEPDHAETDLADTAPDRRAQTALALSRALDRRVDVRYRPDGKPEVDGAAVSASHGAGLTLAVAGTGRLGCDVESAAPRTDADWAGLLGADLLPVRDLLRTEADESPDVTGTRLWGALECLRKTGSTSRALTVDRVHPDGWAVLSAGDAKVATWATTVTGRPDPVVFAVLVGKED</sequence>
<dbReference type="InterPro" id="IPR036291">
    <property type="entry name" value="NAD(P)-bd_dom_sf"/>
</dbReference>
<dbReference type="KEGG" id="sesp:BN6_39290"/>
<dbReference type="InterPro" id="IPR050091">
    <property type="entry name" value="PKS_NRPS_Biosynth_Enz"/>
</dbReference>
<dbReference type="Pfam" id="PF00109">
    <property type="entry name" value="ketoacyl-synt"/>
    <property type="match status" value="1"/>
</dbReference>
<dbReference type="SMART" id="SM00826">
    <property type="entry name" value="PKS_DH"/>
    <property type="match status" value="1"/>
</dbReference>
<dbReference type="Pfam" id="PF02801">
    <property type="entry name" value="Ketoacyl-synt_C"/>
    <property type="match status" value="1"/>
</dbReference>